<dbReference type="AlphaFoldDB" id="A0A4D7K9Z3"/>
<evidence type="ECO:0000313" key="2">
    <source>
        <dbReference type="Proteomes" id="UP000298616"/>
    </source>
</evidence>
<dbReference type="KEGG" id="fpf:DCC35_16120"/>
<dbReference type="EMBL" id="CP028923">
    <property type="protein sequence ID" value="QCK16158.1"/>
    <property type="molecule type" value="Genomic_DNA"/>
</dbReference>
<protein>
    <submittedName>
        <fullName evidence="1">Uncharacterized protein</fullName>
    </submittedName>
</protein>
<dbReference type="RefSeq" id="WP_137091753.1">
    <property type="nucleotide sequence ID" value="NZ_CP028923.1"/>
</dbReference>
<gene>
    <name evidence="1" type="ORF">DCC35_16120</name>
</gene>
<name>A0A4D7K9Z3_9BACT</name>
<evidence type="ECO:0000313" key="1">
    <source>
        <dbReference type="EMBL" id="QCK16158.1"/>
    </source>
</evidence>
<proteinExistence type="predicted"/>
<organism evidence="1 2">
    <name type="scientific">Mangrovivirga cuniculi</name>
    <dbReference type="NCBI Taxonomy" id="2715131"/>
    <lineage>
        <taxon>Bacteria</taxon>
        <taxon>Pseudomonadati</taxon>
        <taxon>Bacteroidota</taxon>
        <taxon>Cytophagia</taxon>
        <taxon>Cytophagales</taxon>
        <taxon>Mangrovivirgaceae</taxon>
        <taxon>Mangrovivirga</taxon>
    </lineage>
</organism>
<reference evidence="1 2" key="1">
    <citation type="submission" date="2018-04" db="EMBL/GenBank/DDBJ databases">
        <title>Complete genome uncultured novel isolate.</title>
        <authorList>
            <person name="Merlino G."/>
        </authorList>
    </citation>
    <scope>NUCLEOTIDE SEQUENCE [LARGE SCALE GENOMIC DNA]</scope>
    <source>
        <strain evidence="2">R1DC9</strain>
    </source>
</reference>
<dbReference type="Proteomes" id="UP000298616">
    <property type="component" value="Chromosome"/>
</dbReference>
<keyword evidence="2" id="KW-1185">Reference proteome</keyword>
<sequence length="77" mass="8833">MNIPNPLNKTSISFLLFFFTVVVIKSQSYNVRLTNRIDSDIFDPVKIYLKNDSIKEGFGLIPYPFSDQVLFVEEKAG</sequence>
<accession>A0A4D7K9Z3</accession>